<dbReference type="Proteomes" id="UP000295718">
    <property type="component" value="Unassembled WGS sequence"/>
</dbReference>
<keyword evidence="9" id="KW-1185">Reference proteome</keyword>
<keyword evidence="5" id="KW-0131">Cell cycle</keyword>
<dbReference type="OrthoDB" id="1748794at2"/>
<dbReference type="InterPro" id="IPR050487">
    <property type="entry name" value="FtsQ_DivIB"/>
</dbReference>
<dbReference type="PANTHER" id="PTHR37820">
    <property type="entry name" value="CELL DIVISION PROTEIN DIVIB"/>
    <property type="match status" value="1"/>
</dbReference>
<protein>
    <submittedName>
        <fullName evidence="8">Cell division septal protein FtsQ</fullName>
    </submittedName>
</protein>
<dbReference type="RefSeq" id="WP_108702607.1">
    <property type="nucleotide sequence ID" value="NZ_JPNB01000001.1"/>
</dbReference>
<dbReference type="GO" id="GO:0005886">
    <property type="term" value="C:plasma membrane"/>
    <property type="evidence" value="ECO:0007669"/>
    <property type="project" value="TreeGrafter"/>
</dbReference>
<reference evidence="8 9" key="1">
    <citation type="submission" date="2019-03" db="EMBL/GenBank/DDBJ databases">
        <title>Genomic Encyclopedia of Type Strains, Phase IV (KMG-IV): sequencing the most valuable type-strain genomes for metagenomic binning, comparative biology and taxonomic classification.</title>
        <authorList>
            <person name="Goeker M."/>
        </authorList>
    </citation>
    <scope>NUCLEOTIDE SEQUENCE [LARGE SCALE GENOMIC DNA]</scope>
    <source>
        <strain evidence="8 9">DSM 100556</strain>
    </source>
</reference>
<keyword evidence="2 8" id="KW-0132">Cell division</keyword>
<dbReference type="EMBL" id="SLUO01000003">
    <property type="protein sequence ID" value="TCL60074.1"/>
    <property type="molecule type" value="Genomic_DNA"/>
</dbReference>
<feature type="compositionally biased region" description="Basic and acidic residues" evidence="6">
    <location>
        <begin position="1"/>
        <end position="17"/>
    </location>
</feature>
<comment type="caution">
    <text evidence="8">The sequence shown here is derived from an EMBL/GenBank/DDBJ whole genome shotgun (WGS) entry which is preliminary data.</text>
</comment>
<evidence type="ECO:0000256" key="6">
    <source>
        <dbReference type="SAM" id="MobiDB-lite"/>
    </source>
</evidence>
<keyword evidence="7" id="KW-0472">Membrane</keyword>
<keyword evidence="1" id="KW-1003">Cell membrane</keyword>
<feature type="transmembrane region" description="Helical" evidence="7">
    <location>
        <begin position="151"/>
        <end position="173"/>
    </location>
</feature>
<feature type="compositionally biased region" description="Low complexity" evidence="6">
    <location>
        <begin position="24"/>
        <end position="36"/>
    </location>
</feature>
<gene>
    <name evidence="8" type="ORF">EDD76_103267</name>
</gene>
<evidence type="ECO:0000256" key="2">
    <source>
        <dbReference type="ARBA" id="ARBA00022618"/>
    </source>
</evidence>
<evidence type="ECO:0000256" key="1">
    <source>
        <dbReference type="ARBA" id="ARBA00022475"/>
    </source>
</evidence>
<evidence type="ECO:0000256" key="7">
    <source>
        <dbReference type="SAM" id="Phobius"/>
    </source>
</evidence>
<name>A0A4R1R3R6_9FIRM</name>
<accession>A0A4R1R3R6</accession>
<evidence type="ECO:0000313" key="9">
    <source>
        <dbReference type="Proteomes" id="UP000295718"/>
    </source>
</evidence>
<keyword evidence="3 7" id="KW-0812">Transmembrane</keyword>
<feature type="compositionally biased region" description="Low complexity" evidence="6">
    <location>
        <begin position="56"/>
        <end position="91"/>
    </location>
</feature>
<dbReference type="PANTHER" id="PTHR37820:SF1">
    <property type="entry name" value="CELL DIVISION PROTEIN FTSQ"/>
    <property type="match status" value="1"/>
</dbReference>
<feature type="region of interest" description="Disordered" evidence="6">
    <location>
        <begin position="1"/>
        <end position="96"/>
    </location>
</feature>
<dbReference type="GO" id="GO:0051301">
    <property type="term" value="P:cell division"/>
    <property type="evidence" value="ECO:0007669"/>
    <property type="project" value="UniProtKB-KW"/>
</dbReference>
<keyword evidence="4 7" id="KW-1133">Transmembrane helix</keyword>
<dbReference type="AlphaFoldDB" id="A0A4R1R3R6"/>
<evidence type="ECO:0000256" key="4">
    <source>
        <dbReference type="ARBA" id="ARBA00022989"/>
    </source>
</evidence>
<sequence>MSQNKDKGKKQNRDKKILSGSGGKSAAKPGASSNGGSLKGSASKTGDTKNSKTKAGVSKGSKPKNSSSKTGSVKTGSSKKSGAKSGSNLKADYPKSISSKKVDSSRVLMESYSSRKPRNTNLRLVKNGDLPVETPAKRYERDDDWLAQHKSLVIIGISIFVMAALLFAGYYYITTTYTVTTVYVDGNVHYTNEEVMDMVMKGRYGNNSLYLAMRYKDKGVGGVPFVEKMDVNILSPNTIRINVYEKAFAGYVEYLGQYMYFDKDGIVAESSQVRTAGVPQVTGLSFDYVILNEPLPVENDAIFKQILSITQLLEKYSLTADKIYFDTSYNITLFFGGVKVTLGTGEDMDEKIMKLQYILPELEGKKGILPMENYTEDTKNITFDPDEKN</sequence>
<evidence type="ECO:0000256" key="5">
    <source>
        <dbReference type="ARBA" id="ARBA00023306"/>
    </source>
</evidence>
<evidence type="ECO:0000313" key="8">
    <source>
        <dbReference type="EMBL" id="TCL60074.1"/>
    </source>
</evidence>
<organism evidence="8 9">
    <name type="scientific">Kineothrix alysoides</name>
    <dbReference type="NCBI Taxonomy" id="1469948"/>
    <lineage>
        <taxon>Bacteria</taxon>
        <taxon>Bacillati</taxon>
        <taxon>Bacillota</taxon>
        <taxon>Clostridia</taxon>
        <taxon>Lachnospirales</taxon>
        <taxon>Lachnospiraceae</taxon>
        <taxon>Kineothrix</taxon>
    </lineage>
</organism>
<dbReference type="STRING" id="1469948.GCA_000732725_00794"/>
<proteinExistence type="predicted"/>
<evidence type="ECO:0000256" key="3">
    <source>
        <dbReference type="ARBA" id="ARBA00022692"/>
    </source>
</evidence>